<sequence>MDIAVVGAGVTGSLIAASLQKQGHKVSVFEKSRGRGGRTTCKRTHWGQFDLGAPFIRPTQLPVLNIISELESLGIARRWMVTPYHRGETFVSEKESAPIYVMVPGMNAACHHWLTGCRLATSVQITHLQKTPKGWILWDSTQCKFGLFDWVIVTAPWPQTYSLLAPYVLLAPLEERHWQPCWAVAVQLQSALPDAMPIIYSSDSLLQLAVLDSAKPQRQSQLQTWVMYLTHQASASLSDESSEAVSFKALTALAQMFERDTVDTLQCYAHFWRYARLASEAPRIAPVFDSELGLAAVGDWAVGGSVDASIKAATQFCQQFGENFCYAHVK</sequence>
<dbReference type="Pfam" id="PF13450">
    <property type="entry name" value="NAD_binding_8"/>
    <property type="match status" value="1"/>
</dbReference>
<evidence type="ECO:0000313" key="1">
    <source>
        <dbReference type="EMBL" id="MBN7819061.1"/>
    </source>
</evidence>
<protein>
    <submittedName>
        <fullName evidence="1">NAD(P)-binding protein</fullName>
    </submittedName>
</protein>
<evidence type="ECO:0000313" key="2">
    <source>
        <dbReference type="Proteomes" id="UP000663992"/>
    </source>
</evidence>
<organism evidence="1 2">
    <name type="scientific">Bowmanella yangjiangensis</name>
    <dbReference type="NCBI Taxonomy" id="2811230"/>
    <lineage>
        <taxon>Bacteria</taxon>
        <taxon>Pseudomonadati</taxon>
        <taxon>Pseudomonadota</taxon>
        <taxon>Gammaproteobacteria</taxon>
        <taxon>Alteromonadales</taxon>
        <taxon>Alteromonadaceae</taxon>
        <taxon>Bowmanella</taxon>
    </lineage>
</organism>
<dbReference type="PANTHER" id="PTHR16128">
    <property type="entry name" value="FAD/NAD(P)-BINDING OXIDOREDUCTASE FAMILY PROTEIN"/>
    <property type="match status" value="1"/>
</dbReference>
<gene>
    <name evidence="1" type="ORF">J0A65_04245</name>
</gene>
<dbReference type="InterPro" id="IPR036188">
    <property type="entry name" value="FAD/NAD-bd_sf"/>
</dbReference>
<dbReference type="Gene3D" id="3.90.660.10">
    <property type="match status" value="1"/>
</dbReference>
<comment type="caution">
    <text evidence="1">The sequence shown here is derived from an EMBL/GenBank/DDBJ whole genome shotgun (WGS) entry which is preliminary data.</text>
</comment>
<dbReference type="PANTHER" id="PTHR16128:SF5">
    <property type="entry name" value="FAD_NAD(P)-BINDING OXIDOREDUCTASE FAMILY PROTEIN"/>
    <property type="match status" value="1"/>
</dbReference>
<dbReference type="EMBL" id="JAFKCS010000002">
    <property type="protein sequence ID" value="MBN7819061.1"/>
    <property type="molecule type" value="Genomic_DNA"/>
</dbReference>
<proteinExistence type="predicted"/>
<name>A0ABS3CSC5_9ALTE</name>
<accession>A0ABS3CSC5</accession>
<dbReference type="Gene3D" id="3.50.50.60">
    <property type="entry name" value="FAD/NAD(P)-binding domain"/>
    <property type="match status" value="1"/>
</dbReference>
<keyword evidence="2" id="KW-1185">Reference proteome</keyword>
<reference evidence="1 2" key="1">
    <citation type="submission" date="2021-03" db="EMBL/GenBank/DDBJ databases">
        <title>novel species isolated from a fishpond in China.</title>
        <authorList>
            <person name="Lu H."/>
            <person name="Cai Z."/>
        </authorList>
    </citation>
    <scope>NUCLEOTIDE SEQUENCE [LARGE SCALE GENOMIC DNA]</scope>
    <source>
        <strain evidence="1 2">Y57</strain>
    </source>
</reference>
<dbReference type="Proteomes" id="UP000663992">
    <property type="component" value="Unassembled WGS sequence"/>
</dbReference>
<dbReference type="SUPFAM" id="SSF51905">
    <property type="entry name" value="FAD/NAD(P)-binding domain"/>
    <property type="match status" value="1"/>
</dbReference>
<dbReference type="RefSeq" id="WP_206592873.1">
    <property type="nucleotide sequence ID" value="NZ_JAFKCS010000002.1"/>
</dbReference>